<reference evidence="1" key="1">
    <citation type="journal article" date="2014" name="Nat. Genet.">
        <title>Genome and transcriptome of the porcine whipworm Trichuris suis.</title>
        <authorList>
            <person name="Jex A.R."/>
            <person name="Nejsum P."/>
            <person name="Schwarz E.M."/>
            <person name="Hu L."/>
            <person name="Young N.D."/>
            <person name="Hall R.S."/>
            <person name="Korhonen P.K."/>
            <person name="Liao S."/>
            <person name="Thamsborg S."/>
            <person name="Xia J."/>
            <person name="Xu P."/>
            <person name="Wang S."/>
            <person name="Scheerlinck J.P."/>
            <person name="Hofmann A."/>
            <person name="Sternberg P.W."/>
            <person name="Wang J."/>
            <person name="Gasser R.B."/>
        </authorList>
    </citation>
    <scope>NUCLEOTIDE SEQUENCE [LARGE SCALE GENOMIC DNA]</scope>
    <source>
        <strain evidence="1">DCEP-RM93F</strain>
    </source>
</reference>
<gene>
    <name evidence="1" type="ORF">M514_26864</name>
</gene>
<proteinExistence type="predicted"/>
<evidence type="ECO:0000313" key="1">
    <source>
        <dbReference type="EMBL" id="KFD60966.1"/>
    </source>
</evidence>
<dbReference type="AlphaFoldDB" id="A0A085MUS0"/>
<name>A0A085MUS0_9BILA</name>
<protein>
    <submittedName>
        <fullName evidence="1">Uncharacterized protein</fullName>
    </submittedName>
</protein>
<dbReference type="Proteomes" id="UP000030758">
    <property type="component" value="Unassembled WGS sequence"/>
</dbReference>
<dbReference type="EMBL" id="KL367641">
    <property type="protein sequence ID" value="KFD60966.1"/>
    <property type="molecule type" value="Genomic_DNA"/>
</dbReference>
<sequence length="88" mass="9572">MKSSQTPGLPVYITRLPTPDAQGTTFGTSVFLLQAVRVRAKDPLFDTPDVEYSSLLLRKCPVITINEFVTGAFGLGLNPSSADRQEND</sequence>
<organism evidence="1">
    <name type="scientific">Trichuris suis</name>
    <name type="common">pig whipworm</name>
    <dbReference type="NCBI Taxonomy" id="68888"/>
    <lineage>
        <taxon>Eukaryota</taxon>
        <taxon>Metazoa</taxon>
        <taxon>Ecdysozoa</taxon>
        <taxon>Nematoda</taxon>
        <taxon>Enoplea</taxon>
        <taxon>Dorylaimia</taxon>
        <taxon>Trichinellida</taxon>
        <taxon>Trichuridae</taxon>
        <taxon>Trichuris</taxon>
    </lineage>
</organism>
<accession>A0A085MUS0</accession>